<name>A0A7J4J1V6_9ARCH</name>
<reference evidence="3" key="1">
    <citation type="journal article" date="2020" name="bioRxiv">
        <title>A rank-normalized archaeal taxonomy based on genome phylogeny resolves widespread incomplete and uneven classifications.</title>
        <authorList>
            <person name="Rinke C."/>
            <person name="Chuvochina M."/>
            <person name="Mussig A.J."/>
            <person name="Chaumeil P.-A."/>
            <person name="Waite D.W."/>
            <person name="Whitman W.B."/>
            <person name="Parks D.H."/>
            <person name="Hugenholtz P."/>
        </authorList>
    </citation>
    <scope>NUCLEOTIDE SEQUENCE [LARGE SCALE GENOMIC DNA]</scope>
</reference>
<dbReference type="EMBL" id="DUGC01000116">
    <property type="protein sequence ID" value="HIH10459.1"/>
    <property type="molecule type" value="Genomic_DNA"/>
</dbReference>
<organism evidence="2 3">
    <name type="scientific">Candidatus Iainarchaeum sp</name>
    <dbReference type="NCBI Taxonomy" id="3101447"/>
    <lineage>
        <taxon>Archaea</taxon>
        <taxon>Candidatus Iainarchaeota</taxon>
        <taxon>Candidatus Iainarchaeia</taxon>
        <taxon>Candidatus Iainarchaeales</taxon>
        <taxon>Candidatus Iainarchaeaceae</taxon>
        <taxon>Candidatus Iainarchaeum</taxon>
    </lineage>
</organism>
<evidence type="ECO:0000256" key="1">
    <source>
        <dbReference type="SAM" id="MobiDB-lite"/>
    </source>
</evidence>
<proteinExistence type="predicted"/>
<sequence length="93" mass="10132">MCLPKSPGSRIKSCTRHMSAKNRNGLAANPAIPQMPPKALKAQIERKEDEIIEQVFSFKEDMAGQKECKSAAQRDRKIGPALKGSGALQDAQP</sequence>
<evidence type="ECO:0000313" key="2">
    <source>
        <dbReference type="EMBL" id="HIH10459.1"/>
    </source>
</evidence>
<comment type="caution">
    <text evidence="2">The sequence shown here is derived from an EMBL/GenBank/DDBJ whole genome shotgun (WGS) entry which is preliminary data.</text>
</comment>
<accession>A0A7J4J1V6</accession>
<feature type="region of interest" description="Disordered" evidence="1">
    <location>
        <begin position="63"/>
        <end position="93"/>
    </location>
</feature>
<dbReference type="Proteomes" id="UP000565078">
    <property type="component" value="Unassembled WGS sequence"/>
</dbReference>
<dbReference type="AlphaFoldDB" id="A0A7J4J1V6"/>
<gene>
    <name evidence="2" type="ORF">HA254_07385</name>
</gene>
<protein>
    <submittedName>
        <fullName evidence="2">Uncharacterized protein</fullName>
    </submittedName>
</protein>
<evidence type="ECO:0000313" key="3">
    <source>
        <dbReference type="Proteomes" id="UP000565078"/>
    </source>
</evidence>
<feature type="compositionally biased region" description="Basic and acidic residues" evidence="1">
    <location>
        <begin position="63"/>
        <end position="78"/>
    </location>
</feature>